<dbReference type="AlphaFoldDB" id="A0AAN7Z2W0"/>
<sequence length="71" mass="8000">MKGQQVRFPPSLYILYSVLNYVIAPNHGLTGNPGSMFSGLRTVCRRLPVEDPVPNEGETGRRDRETRSLVR</sequence>
<comment type="caution">
    <text evidence="2">The sequence shown here is derived from an EMBL/GenBank/DDBJ whole genome shotgun (WGS) entry which is preliminary data.</text>
</comment>
<keyword evidence="3" id="KW-1185">Reference proteome</keyword>
<feature type="compositionally biased region" description="Basic and acidic residues" evidence="1">
    <location>
        <begin position="58"/>
        <end position="71"/>
    </location>
</feature>
<evidence type="ECO:0000313" key="3">
    <source>
        <dbReference type="Proteomes" id="UP001305414"/>
    </source>
</evidence>
<dbReference type="Proteomes" id="UP001305414">
    <property type="component" value="Unassembled WGS sequence"/>
</dbReference>
<proteinExistence type="predicted"/>
<reference evidence="2 3" key="1">
    <citation type="submission" date="2023-10" db="EMBL/GenBank/DDBJ databases">
        <title>Draft genome sequence of Xylaria bambusicola isolate GMP-LS, the root and basal stem rot pathogen of sugarcane in Indonesia.</title>
        <authorList>
            <person name="Selvaraj P."/>
            <person name="Muralishankar V."/>
            <person name="Muruganantham S."/>
            <person name="Sp S."/>
            <person name="Haryani S."/>
            <person name="Lau K.J.X."/>
            <person name="Naqvi N.I."/>
        </authorList>
    </citation>
    <scope>NUCLEOTIDE SEQUENCE [LARGE SCALE GENOMIC DNA]</scope>
    <source>
        <strain evidence="2">GMP-LS</strain>
    </source>
</reference>
<dbReference type="EMBL" id="JAWHQM010000005">
    <property type="protein sequence ID" value="KAK5627172.1"/>
    <property type="molecule type" value="Genomic_DNA"/>
</dbReference>
<protein>
    <submittedName>
        <fullName evidence="2">Uncharacterized protein</fullName>
    </submittedName>
</protein>
<feature type="region of interest" description="Disordered" evidence="1">
    <location>
        <begin position="49"/>
        <end position="71"/>
    </location>
</feature>
<gene>
    <name evidence="2" type="ORF">RRF57_002887</name>
</gene>
<accession>A0AAN7Z2W0</accession>
<evidence type="ECO:0000313" key="2">
    <source>
        <dbReference type="EMBL" id="KAK5627172.1"/>
    </source>
</evidence>
<name>A0AAN7Z2W0_9PEZI</name>
<evidence type="ECO:0000256" key="1">
    <source>
        <dbReference type="SAM" id="MobiDB-lite"/>
    </source>
</evidence>
<organism evidence="2 3">
    <name type="scientific">Xylaria bambusicola</name>
    <dbReference type="NCBI Taxonomy" id="326684"/>
    <lineage>
        <taxon>Eukaryota</taxon>
        <taxon>Fungi</taxon>
        <taxon>Dikarya</taxon>
        <taxon>Ascomycota</taxon>
        <taxon>Pezizomycotina</taxon>
        <taxon>Sordariomycetes</taxon>
        <taxon>Xylariomycetidae</taxon>
        <taxon>Xylariales</taxon>
        <taxon>Xylariaceae</taxon>
        <taxon>Xylaria</taxon>
    </lineage>
</organism>